<evidence type="ECO:0000313" key="1">
    <source>
        <dbReference type="EMBL" id="THF55905.1"/>
    </source>
</evidence>
<reference evidence="1 2" key="1">
    <citation type="submission" date="2019-04" db="EMBL/GenBank/DDBJ databases">
        <title>Azoarcus rhizosphaerae sp. nov. isolated from rhizosphere of Ficus religiosa.</title>
        <authorList>
            <person name="Lin S.-Y."/>
            <person name="Hameed A."/>
            <person name="Hsu Y.-H."/>
            <person name="Young C.-C."/>
        </authorList>
    </citation>
    <scope>NUCLEOTIDE SEQUENCE [LARGE SCALE GENOMIC DNA]</scope>
    <source>
        <strain evidence="1 2">CC-YHH848</strain>
    </source>
</reference>
<dbReference type="Proteomes" id="UP000307956">
    <property type="component" value="Unassembled WGS sequence"/>
</dbReference>
<gene>
    <name evidence="1" type="ORF">E6O51_20175</name>
</gene>
<comment type="caution">
    <text evidence="1">The sequence shown here is derived from an EMBL/GenBank/DDBJ whole genome shotgun (WGS) entry which is preliminary data.</text>
</comment>
<protein>
    <submittedName>
        <fullName evidence="1">Uncharacterized protein</fullName>
    </submittedName>
</protein>
<dbReference type="RefSeq" id="WP_136386821.1">
    <property type="nucleotide sequence ID" value="NZ_SSOD01000022.1"/>
</dbReference>
<dbReference type="EMBL" id="SSOD01000022">
    <property type="protein sequence ID" value="THF55905.1"/>
    <property type="molecule type" value="Genomic_DNA"/>
</dbReference>
<accession>A0A4S4AAH1</accession>
<organism evidence="1 2">
    <name type="scientific">Pseudothauera rhizosphaerae</name>
    <dbReference type="NCBI Taxonomy" id="2565932"/>
    <lineage>
        <taxon>Bacteria</taxon>
        <taxon>Pseudomonadati</taxon>
        <taxon>Pseudomonadota</taxon>
        <taxon>Betaproteobacteria</taxon>
        <taxon>Rhodocyclales</taxon>
        <taxon>Zoogloeaceae</taxon>
        <taxon>Pseudothauera</taxon>
    </lineage>
</organism>
<evidence type="ECO:0000313" key="2">
    <source>
        <dbReference type="Proteomes" id="UP000307956"/>
    </source>
</evidence>
<keyword evidence="2" id="KW-1185">Reference proteome</keyword>
<sequence>MLNVDTGGLTRYTGFDFNSFAVIDGVAYGADDEGIWRLDGDTDDGDPIAWSIRLGKQDFGTTAMKSVTNAYLGTTSTGKIMLKVIVGEQEYTYAARGWSEQLQAQRVDIGRGIRANWMDFEIYSEDGDDAELATVEWVVVPLSRRI</sequence>
<name>A0A4S4AAH1_9RHOO</name>
<dbReference type="AlphaFoldDB" id="A0A4S4AAH1"/>
<dbReference type="OrthoDB" id="8886842at2"/>
<proteinExistence type="predicted"/>